<dbReference type="AlphaFoldDB" id="A0A2I0LDH2"/>
<dbReference type="EMBL" id="PGOL01000036">
    <property type="protein sequence ID" value="PKI78728.1"/>
    <property type="molecule type" value="Genomic_DNA"/>
</dbReference>
<sequence length="164" mass="18931">MDYIHRAIEIDEMEDRAIEMASRPGREAARIDKDDRIFSQPWIIPVLIRDLLKLENQLPFLVLKSLFTSTRNNLEGPYKDNLLSILALDVFNLAFPRPGQTADRFPNLRGNHLLHLFLLSLVPSDRISRCCSKEQYRPLDQSIQICNPTQAFPDQVQVFESTGH</sequence>
<comment type="caution">
    <text evidence="1">The sequence shown here is derived from an EMBL/GenBank/DDBJ whole genome shotgun (WGS) entry which is preliminary data.</text>
</comment>
<dbReference type="InterPro" id="IPR004158">
    <property type="entry name" value="DUF247_pln"/>
</dbReference>
<keyword evidence="2" id="KW-1185">Reference proteome</keyword>
<name>A0A2I0LDH2_PUNGR</name>
<dbReference type="Proteomes" id="UP000233551">
    <property type="component" value="Unassembled WGS sequence"/>
</dbReference>
<organism evidence="1 2">
    <name type="scientific">Punica granatum</name>
    <name type="common">Pomegranate</name>
    <dbReference type="NCBI Taxonomy" id="22663"/>
    <lineage>
        <taxon>Eukaryota</taxon>
        <taxon>Viridiplantae</taxon>
        <taxon>Streptophyta</taxon>
        <taxon>Embryophyta</taxon>
        <taxon>Tracheophyta</taxon>
        <taxon>Spermatophyta</taxon>
        <taxon>Magnoliopsida</taxon>
        <taxon>eudicotyledons</taxon>
        <taxon>Gunneridae</taxon>
        <taxon>Pentapetalae</taxon>
        <taxon>rosids</taxon>
        <taxon>malvids</taxon>
        <taxon>Myrtales</taxon>
        <taxon>Lythraceae</taxon>
        <taxon>Punica</taxon>
    </lineage>
</organism>
<reference evidence="1 2" key="1">
    <citation type="submission" date="2017-11" db="EMBL/GenBank/DDBJ databases">
        <title>De-novo sequencing of pomegranate (Punica granatum L.) genome.</title>
        <authorList>
            <person name="Akparov Z."/>
            <person name="Amiraslanov A."/>
            <person name="Hajiyeva S."/>
            <person name="Abbasov M."/>
            <person name="Kaur K."/>
            <person name="Hamwieh A."/>
            <person name="Solovyev V."/>
            <person name="Salamov A."/>
            <person name="Braich B."/>
            <person name="Kosarev P."/>
            <person name="Mahmoud A."/>
            <person name="Hajiyev E."/>
            <person name="Babayeva S."/>
            <person name="Izzatullayeva V."/>
            <person name="Mammadov A."/>
            <person name="Mammadov A."/>
            <person name="Sharifova S."/>
            <person name="Ojaghi J."/>
            <person name="Eynullazada K."/>
            <person name="Bayramov B."/>
            <person name="Abdulazimova A."/>
            <person name="Shahmuradov I."/>
        </authorList>
    </citation>
    <scope>NUCLEOTIDE SEQUENCE [LARGE SCALE GENOMIC DNA]</scope>
    <source>
        <strain evidence="2">cv. AG2017</strain>
        <tissue evidence="1">Leaf</tissue>
    </source>
</reference>
<evidence type="ECO:0000313" key="1">
    <source>
        <dbReference type="EMBL" id="PKI78728.1"/>
    </source>
</evidence>
<dbReference type="PANTHER" id="PTHR31170">
    <property type="entry name" value="BNAC04G53230D PROTEIN"/>
    <property type="match status" value="1"/>
</dbReference>
<dbReference type="Pfam" id="PF03140">
    <property type="entry name" value="DUF247"/>
    <property type="match status" value="1"/>
</dbReference>
<evidence type="ECO:0000313" key="2">
    <source>
        <dbReference type="Proteomes" id="UP000233551"/>
    </source>
</evidence>
<dbReference type="PANTHER" id="PTHR31170:SF21">
    <property type="match status" value="1"/>
</dbReference>
<protein>
    <submittedName>
        <fullName evidence="1">Uncharacterized protein</fullName>
    </submittedName>
</protein>
<gene>
    <name evidence="1" type="ORF">CRG98_000795</name>
</gene>
<proteinExistence type="predicted"/>
<accession>A0A2I0LDH2</accession>